<dbReference type="Proteomes" id="UP001224359">
    <property type="component" value="Unassembled WGS sequence"/>
</dbReference>
<keyword evidence="3" id="KW-1185">Reference proteome</keyword>
<accession>A0ABT9VIV9</accession>
<name>A0ABT9VIV9_9BACI</name>
<evidence type="ECO:0000313" key="2">
    <source>
        <dbReference type="EMBL" id="MDQ0160906.1"/>
    </source>
</evidence>
<protein>
    <submittedName>
        <fullName evidence="2">Antitoxin component HigA of HigAB toxin-antitoxin module</fullName>
    </submittedName>
</protein>
<proteinExistence type="predicted"/>
<evidence type="ECO:0000256" key="1">
    <source>
        <dbReference type="SAM" id="Coils"/>
    </source>
</evidence>
<dbReference type="EMBL" id="JAUSTQ010000023">
    <property type="protein sequence ID" value="MDQ0160906.1"/>
    <property type="molecule type" value="Genomic_DNA"/>
</dbReference>
<sequence length="135" mass="16113">MSQELNNEFYYFHDLSIAIQRITYLMQEESKKSVDELYALTLEMAEKDYNRVLHVDELIKLVKHHLEHQSYSSNNVDLISYKIEQFEKQTYFHRSDITRILFIVSELADTIEDQSKEIANISEKLRSKVEQYDNG</sequence>
<organism evidence="2 3">
    <name type="scientific">Alkalibacillus salilacus</name>
    <dbReference type="NCBI Taxonomy" id="284582"/>
    <lineage>
        <taxon>Bacteria</taxon>
        <taxon>Bacillati</taxon>
        <taxon>Bacillota</taxon>
        <taxon>Bacilli</taxon>
        <taxon>Bacillales</taxon>
        <taxon>Bacillaceae</taxon>
        <taxon>Alkalibacillus</taxon>
    </lineage>
</organism>
<evidence type="ECO:0000313" key="3">
    <source>
        <dbReference type="Proteomes" id="UP001224359"/>
    </source>
</evidence>
<feature type="coiled-coil region" evidence="1">
    <location>
        <begin position="104"/>
        <end position="131"/>
    </location>
</feature>
<reference evidence="2 3" key="1">
    <citation type="submission" date="2023-07" db="EMBL/GenBank/DDBJ databases">
        <title>Genomic Encyclopedia of Type Strains, Phase IV (KMG-IV): sequencing the most valuable type-strain genomes for metagenomic binning, comparative biology and taxonomic classification.</title>
        <authorList>
            <person name="Goeker M."/>
        </authorList>
    </citation>
    <scope>NUCLEOTIDE SEQUENCE [LARGE SCALE GENOMIC DNA]</scope>
    <source>
        <strain evidence="2 3">DSM 16460</strain>
    </source>
</reference>
<comment type="caution">
    <text evidence="2">The sequence shown here is derived from an EMBL/GenBank/DDBJ whole genome shotgun (WGS) entry which is preliminary data.</text>
</comment>
<gene>
    <name evidence="2" type="ORF">J2S77_002913</name>
</gene>
<keyword evidence="1" id="KW-0175">Coiled coil</keyword>